<feature type="domain" description="HEPN AbiJ-N-terminal" evidence="1">
    <location>
        <begin position="3"/>
        <end position="153"/>
    </location>
</feature>
<name>A0ABT0SJA9_9GAMM</name>
<evidence type="ECO:0000259" key="1">
    <source>
        <dbReference type="Pfam" id="PF18863"/>
    </source>
</evidence>
<comment type="caution">
    <text evidence="2">The sequence shown here is derived from an EMBL/GenBank/DDBJ whole genome shotgun (WGS) entry which is preliminary data.</text>
</comment>
<gene>
    <name evidence="2" type="ORF">K5L01_12145</name>
</gene>
<dbReference type="EMBL" id="JAIKTS010000004">
    <property type="protein sequence ID" value="MCL7715391.1"/>
    <property type="molecule type" value="Genomic_DNA"/>
</dbReference>
<evidence type="ECO:0000313" key="2">
    <source>
        <dbReference type="EMBL" id="MCL7715391.1"/>
    </source>
</evidence>
<accession>A0ABT0SJA9</accession>
<keyword evidence="3" id="KW-1185">Reference proteome</keyword>
<proteinExistence type="predicted"/>
<organism evidence="2 3">
    <name type="scientific">Stenotrophomonas mori</name>
    <dbReference type="NCBI Taxonomy" id="2871096"/>
    <lineage>
        <taxon>Bacteria</taxon>
        <taxon>Pseudomonadati</taxon>
        <taxon>Pseudomonadota</taxon>
        <taxon>Gammaproteobacteria</taxon>
        <taxon>Lysobacterales</taxon>
        <taxon>Lysobacteraceae</taxon>
        <taxon>Stenotrophomonas</taxon>
    </lineage>
</organism>
<dbReference type="Proteomes" id="UP001431235">
    <property type="component" value="Unassembled WGS sequence"/>
</dbReference>
<dbReference type="InterPro" id="IPR049503">
    <property type="entry name" value="AbiJ_NTD4"/>
</dbReference>
<dbReference type="Pfam" id="PF18863">
    <property type="entry name" value="AbiJ_NTD4"/>
    <property type="match status" value="1"/>
</dbReference>
<sequence>MSNFSERMGIKQPRSVVQLNGMDQELRNGLWNVLDRYLFRSQGFDEDYFTEVLWWHFFKRPVDQRPISHSMYGDPADYSDVWAEIRSYFFSCKWNEVYDFIEFVLRVRRNDSKLRQLIDGALERESSGFRIIDDRFCPISDEIEVKEISAALDERFAGVAEHLRASIKHLTDRDSPDFRNSIKESISAVEAMAKVVTGSTRATLDDALKSMEKGGRLHPALKSAFSKMYGYTSDADGIRHALVDDSELKQADARYFLIVCSAFINLLKTQVH</sequence>
<dbReference type="RefSeq" id="WP_250064776.1">
    <property type="nucleotide sequence ID" value="NZ_JAIKTS010000004.1"/>
</dbReference>
<evidence type="ECO:0000313" key="3">
    <source>
        <dbReference type="Proteomes" id="UP001431235"/>
    </source>
</evidence>
<protein>
    <recommendedName>
        <fullName evidence="1">HEPN AbiJ-N-terminal domain-containing protein</fullName>
    </recommendedName>
</protein>
<reference evidence="2 3" key="1">
    <citation type="submission" date="2021-08" db="EMBL/GenBank/DDBJ databases">
        <title>Novel members of of the genus Stenotrophomonas from differernt environment.</title>
        <authorList>
            <person name="Deng Y."/>
        </authorList>
    </citation>
    <scope>NUCLEOTIDE SEQUENCE [LARGE SCALE GENOMIC DNA]</scope>
    <source>
        <strain evidence="2 3">CPCC 101365</strain>
    </source>
</reference>